<evidence type="ECO:0000313" key="3">
    <source>
        <dbReference type="Proteomes" id="UP000280707"/>
    </source>
</evidence>
<keyword evidence="3" id="KW-1185">Reference proteome</keyword>
<sequence length="382" mass="42517">MVHVEIAPSVLSWAVERTRIPVEHLKEIAGFKFVDKWLEGEKNPTLNQAENLAKRARIPFGYLLLDEPVDDSVKVADFRTVKSGERIDYSPDLEEVLLNSESALAWYSDFVTEMGEEAPAVCGKYSLEDDSKKAARAVLEEVDWFPGKKDGTRDRALILRDAIESLGVLVMRSSVVGNSTSRKLDIEEFRGFTLLKKGYALIFINTSDAAVAQLFSLAHELGHVLLGEAGISGERNEHRRVERWCNSFASEFILPTASALDLFNQSQNLEDYVTTAYRQYGVSRDTAIWTLSDNGAITRLDALHYLSGEPLTNQRQNSNRGGNYYSNITSRLGQRFSDTVTYAFAEGRISRKEASRRLGVPKASALESLVSQLQGITPGALV</sequence>
<dbReference type="PANTHER" id="PTHR43236">
    <property type="entry name" value="ANTITOXIN HIGA1"/>
    <property type="match status" value="1"/>
</dbReference>
<evidence type="ECO:0000259" key="1">
    <source>
        <dbReference type="Pfam" id="PF06114"/>
    </source>
</evidence>
<protein>
    <submittedName>
        <fullName evidence="2">Domain of uncharacterized function (DUF955)</fullName>
    </submittedName>
</protein>
<dbReference type="Gene3D" id="1.10.10.2910">
    <property type="match status" value="1"/>
</dbReference>
<evidence type="ECO:0000313" key="2">
    <source>
        <dbReference type="EMBL" id="VEH71989.1"/>
    </source>
</evidence>
<dbReference type="EMBL" id="LR134408">
    <property type="protein sequence ID" value="VEH71989.1"/>
    <property type="molecule type" value="Genomic_DNA"/>
</dbReference>
<organism evidence="2 3">
    <name type="scientific">Corynebacterium segmentosum</name>
    <dbReference type="NCBI Taxonomy" id="43990"/>
    <lineage>
        <taxon>Bacteria</taxon>
        <taxon>Bacillati</taxon>
        <taxon>Actinomycetota</taxon>
        <taxon>Actinomycetes</taxon>
        <taxon>Mycobacteriales</taxon>
        <taxon>Corynebacteriaceae</taxon>
        <taxon>Corynebacterium</taxon>
    </lineage>
</organism>
<dbReference type="PANTHER" id="PTHR43236:SF2">
    <property type="entry name" value="BLL0069 PROTEIN"/>
    <property type="match status" value="1"/>
</dbReference>
<accession>A0ABY6TAW5</accession>
<gene>
    <name evidence="2" type="ORF">NCTC934_00248</name>
</gene>
<dbReference type="InterPro" id="IPR010359">
    <property type="entry name" value="IrrE_HExxH"/>
</dbReference>
<dbReference type="Proteomes" id="UP000280707">
    <property type="component" value="Chromosome"/>
</dbReference>
<feature type="domain" description="IrrE N-terminal-like" evidence="1">
    <location>
        <begin position="164"/>
        <end position="287"/>
    </location>
</feature>
<name>A0ABY6TAW5_9CORY</name>
<dbReference type="RefSeq" id="WP_232018402.1">
    <property type="nucleotide sequence ID" value="NZ_LR134408.1"/>
</dbReference>
<proteinExistence type="predicted"/>
<reference evidence="2 3" key="1">
    <citation type="submission" date="2018-12" db="EMBL/GenBank/DDBJ databases">
        <authorList>
            <consortium name="Pathogen Informatics"/>
        </authorList>
    </citation>
    <scope>NUCLEOTIDE SEQUENCE [LARGE SCALE GENOMIC DNA]</scope>
    <source>
        <strain evidence="2 3">NCTC934</strain>
    </source>
</reference>
<dbReference type="InterPro" id="IPR052345">
    <property type="entry name" value="Rad_response_metalloprotease"/>
</dbReference>
<dbReference type="Pfam" id="PF06114">
    <property type="entry name" value="Peptidase_M78"/>
    <property type="match status" value="1"/>
</dbReference>